<dbReference type="Pfam" id="PF02460">
    <property type="entry name" value="Patched"/>
    <property type="match status" value="1"/>
</dbReference>
<dbReference type="SMART" id="SM00720">
    <property type="entry name" value="calpain_III"/>
    <property type="match status" value="1"/>
</dbReference>
<evidence type="ECO:0000256" key="1">
    <source>
        <dbReference type="ARBA" id="ARBA00004141"/>
    </source>
</evidence>
<dbReference type="Gene3D" id="3.90.70.10">
    <property type="entry name" value="Cysteine proteinases"/>
    <property type="match status" value="1"/>
</dbReference>
<comment type="caution">
    <text evidence="17">The sequence shown here is derived from an EMBL/GenBank/DDBJ whole genome shotgun (WGS) entry which is preliminary data.</text>
</comment>
<evidence type="ECO:0000256" key="14">
    <source>
        <dbReference type="SAM" id="Phobius"/>
    </source>
</evidence>
<feature type="transmembrane region" description="Helical" evidence="14">
    <location>
        <begin position="1125"/>
        <end position="1145"/>
    </location>
</feature>
<feature type="transmembrane region" description="Helical" evidence="14">
    <location>
        <begin position="1384"/>
        <end position="1403"/>
    </location>
</feature>
<evidence type="ECO:0000256" key="11">
    <source>
        <dbReference type="PIRSR" id="PIRSR622684-1"/>
    </source>
</evidence>
<dbReference type="CDD" id="cd00044">
    <property type="entry name" value="CysPc"/>
    <property type="match status" value="1"/>
</dbReference>
<keyword evidence="4 12" id="KW-0645">Protease</keyword>
<feature type="transmembrane region" description="Helical" evidence="14">
    <location>
        <begin position="1355"/>
        <end position="1377"/>
    </location>
</feature>
<evidence type="ECO:0000259" key="15">
    <source>
        <dbReference type="PROSITE" id="PS50156"/>
    </source>
</evidence>
<dbReference type="FunFam" id="3.90.70.10:FF:000114">
    <property type="entry name" value="Calpain a"/>
    <property type="match status" value="1"/>
</dbReference>
<dbReference type="InterPro" id="IPR033883">
    <property type="entry name" value="C2_III"/>
</dbReference>
<evidence type="ECO:0000256" key="13">
    <source>
        <dbReference type="SAM" id="MobiDB-lite"/>
    </source>
</evidence>
<feature type="domain" description="SSD" evidence="15">
    <location>
        <begin position="914"/>
        <end position="1071"/>
    </location>
</feature>
<dbReference type="EMBL" id="JAUCMV010000004">
    <property type="protein sequence ID" value="KAK0403835.1"/>
    <property type="molecule type" value="Genomic_DNA"/>
</dbReference>
<evidence type="ECO:0000256" key="9">
    <source>
        <dbReference type="ARBA" id="ARBA00023136"/>
    </source>
</evidence>
<feature type="region of interest" description="Disordered" evidence="13">
    <location>
        <begin position="1486"/>
        <end position="1518"/>
    </location>
</feature>
<protein>
    <recommendedName>
        <fullName evidence="19">Calpain catalytic domain-containing protein</fullName>
    </recommendedName>
</protein>
<feature type="domain" description="Calpain catalytic" evidence="16">
    <location>
        <begin position="29"/>
        <end position="351"/>
    </location>
</feature>
<dbReference type="GO" id="GO:0004198">
    <property type="term" value="F:calcium-dependent cysteine-type endopeptidase activity"/>
    <property type="evidence" value="ECO:0007669"/>
    <property type="project" value="InterPro"/>
</dbReference>
<dbReference type="InterPro" id="IPR022683">
    <property type="entry name" value="Calpain_III"/>
</dbReference>
<keyword evidence="9 14" id="KW-0472">Membrane</keyword>
<feature type="active site" evidence="11 12">
    <location>
        <position position="84"/>
    </location>
</feature>
<dbReference type="InterPro" id="IPR003392">
    <property type="entry name" value="PTHD_SSD"/>
</dbReference>
<dbReference type="Pfam" id="PF00168">
    <property type="entry name" value="C2"/>
    <property type="match status" value="1"/>
</dbReference>
<evidence type="ECO:0008006" key="19">
    <source>
        <dbReference type="Google" id="ProtNLM"/>
    </source>
</evidence>
<evidence type="ECO:0000256" key="4">
    <source>
        <dbReference type="ARBA" id="ARBA00022670"/>
    </source>
</evidence>
<dbReference type="InterPro" id="IPR000731">
    <property type="entry name" value="SSD"/>
</dbReference>
<keyword evidence="5 14" id="KW-0812">Transmembrane</keyword>
<dbReference type="Gene3D" id="2.60.40.150">
    <property type="entry name" value="C2 domain"/>
    <property type="match status" value="1"/>
</dbReference>
<evidence type="ECO:0000256" key="8">
    <source>
        <dbReference type="ARBA" id="ARBA00022989"/>
    </source>
</evidence>
<evidence type="ECO:0000256" key="6">
    <source>
        <dbReference type="ARBA" id="ARBA00022801"/>
    </source>
</evidence>
<feature type="active site" evidence="11 12">
    <location>
        <position position="292"/>
    </location>
</feature>
<dbReference type="SUPFAM" id="SSF54001">
    <property type="entry name" value="Cysteine proteinases"/>
    <property type="match status" value="1"/>
</dbReference>
<dbReference type="GO" id="GO:0030659">
    <property type="term" value="C:cytoplasmic vesicle membrane"/>
    <property type="evidence" value="ECO:0007669"/>
    <property type="project" value="TreeGrafter"/>
</dbReference>
<evidence type="ECO:0000313" key="18">
    <source>
        <dbReference type="Proteomes" id="UP001175271"/>
    </source>
</evidence>
<feature type="compositionally biased region" description="Acidic residues" evidence="13">
    <location>
        <begin position="1486"/>
        <end position="1495"/>
    </location>
</feature>
<evidence type="ECO:0000256" key="5">
    <source>
        <dbReference type="ARBA" id="ARBA00022692"/>
    </source>
</evidence>
<proteinExistence type="inferred from homology"/>
<dbReference type="Pfam" id="PF00648">
    <property type="entry name" value="Peptidase_C2"/>
    <property type="match status" value="1"/>
</dbReference>
<dbReference type="Proteomes" id="UP001175271">
    <property type="component" value="Unassembled WGS sequence"/>
</dbReference>
<keyword evidence="8 14" id="KW-1133">Transmembrane helix</keyword>
<feature type="transmembrane region" description="Helical" evidence="14">
    <location>
        <begin position="1457"/>
        <end position="1476"/>
    </location>
</feature>
<evidence type="ECO:0000259" key="16">
    <source>
        <dbReference type="PROSITE" id="PS50203"/>
    </source>
</evidence>
<feature type="transmembrane region" description="Helical" evidence="14">
    <location>
        <begin position="917"/>
        <end position="940"/>
    </location>
</feature>
<dbReference type="GO" id="GO:0018996">
    <property type="term" value="P:molting cycle, collagen and cuticulin-based cuticle"/>
    <property type="evidence" value="ECO:0007669"/>
    <property type="project" value="TreeGrafter"/>
</dbReference>
<feature type="transmembrane region" description="Helical" evidence="14">
    <location>
        <begin position="1049"/>
        <end position="1071"/>
    </location>
</feature>
<feature type="transmembrane region" description="Helical" evidence="14">
    <location>
        <begin position="1330"/>
        <end position="1349"/>
    </location>
</feature>
<evidence type="ECO:0000313" key="17">
    <source>
        <dbReference type="EMBL" id="KAK0403835.1"/>
    </source>
</evidence>
<dbReference type="GO" id="GO:0006897">
    <property type="term" value="P:endocytosis"/>
    <property type="evidence" value="ECO:0007669"/>
    <property type="project" value="TreeGrafter"/>
</dbReference>
<dbReference type="SMART" id="SM00230">
    <property type="entry name" value="CysPc"/>
    <property type="match status" value="1"/>
</dbReference>
<dbReference type="InterPro" id="IPR022684">
    <property type="entry name" value="Calpain_cysteine_protease"/>
</dbReference>
<evidence type="ECO:0000256" key="7">
    <source>
        <dbReference type="ARBA" id="ARBA00022807"/>
    </source>
</evidence>
<dbReference type="InterPro" id="IPR000169">
    <property type="entry name" value="Pept_cys_AS"/>
</dbReference>
<keyword evidence="6 12" id="KW-0378">Hydrolase</keyword>
<dbReference type="PROSITE" id="PS50203">
    <property type="entry name" value="CALPAIN_CAT"/>
    <property type="match status" value="1"/>
</dbReference>
<evidence type="ECO:0000256" key="12">
    <source>
        <dbReference type="PROSITE-ProRule" id="PRU00239"/>
    </source>
</evidence>
<dbReference type="InterPro" id="IPR036213">
    <property type="entry name" value="Calpain_III_sf"/>
</dbReference>
<keyword evidence="18" id="KW-1185">Reference proteome</keyword>
<dbReference type="GO" id="GO:0005886">
    <property type="term" value="C:plasma membrane"/>
    <property type="evidence" value="ECO:0007669"/>
    <property type="project" value="TreeGrafter"/>
</dbReference>
<dbReference type="Gene3D" id="1.20.1640.10">
    <property type="entry name" value="Multidrug efflux transporter AcrB transmembrane domain"/>
    <property type="match status" value="2"/>
</dbReference>
<dbReference type="SUPFAM" id="SSF49758">
    <property type="entry name" value="Calpain large subunit, middle domain (domain III)"/>
    <property type="match status" value="1"/>
</dbReference>
<feature type="active site" evidence="11 12">
    <location>
        <position position="257"/>
    </location>
</feature>
<evidence type="ECO:0000256" key="2">
    <source>
        <dbReference type="ARBA" id="ARBA00005585"/>
    </source>
</evidence>
<evidence type="ECO:0000256" key="10">
    <source>
        <dbReference type="ARBA" id="ARBA00023180"/>
    </source>
</evidence>
<organism evidence="17 18">
    <name type="scientific">Steinernema hermaphroditum</name>
    <dbReference type="NCBI Taxonomy" id="289476"/>
    <lineage>
        <taxon>Eukaryota</taxon>
        <taxon>Metazoa</taxon>
        <taxon>Ecdysozoa</taxon>
        <taxon>Nematoda</taxon>
        <taxon>Chromadorea</taxon>
        <taxon>Rhabditida</taxon>
        <taxon>Tylenchina</taxon>
        <taxon>Panagrolaimomorpha</taxon>
        <taxon>Strongyloidoidea</taxon>
        <taxon>Steinernematidae</taxon>
        <taxon>Steinernema</taxon>
    </lineage>
</organism>
<dbReference type="PROSITE" id="PS00139">
    <property type="entry name" value="THIOL_PROTEASE_CYS"/>
    <property type="match status" value="1"/>
</dbReference>
<keyword evidence="7 12" id="KW-0788">Thiol protease</keyword>
<comment type="similarity">
    <text evidence="3">Belongs to the peptidase C2 family.</text>
</comment>
<evidence type="ECO:0000256" key="3">
    <source>
        <dbReference type="ARBA" id="ARBA00007623"/>
    </source>
</evidence>
<reference evidence="17" key="1">
    <citation type="submission" date="2023-06" db="EMBL/GenBank/DDBJ databases">
        <title>Genomic analysis of the entomopathogenic nematode Steinernema hermaphroditum.</title>
        <authorList>
            <person name="Schwarz E.M."/>
            <person name="Heppert J.K."/>
            <person name="Baniya A."/>
            <person name="Schwartz H.T."/>
            <person name="Tan C.-H."/>
            <person name="Antoshechkin I."/>
            <person name="Sternberg P.W."/>
            <person name="Goodrich-Blair H."/>
            <person name="Dillman A.R."/>
        </authorList>
    </citation>
    <scope>NUCLEOTIDE SEQUENCE</scope>
    <source>
        <strain evidence="17">PS9179</strain>
        <tissue evidence="17">Whole animal</tissue>
    </source>
</reference>
<dbReference type="PANTHER" id="PTHR10796">
    <property type="entry name" value="PATCHED-RELATED"/>
    <property type="match status" value="1"/>
</dbReference>
<dbReference type="InterPro" id="IPR001300">
    <property type="entry name" value="Peptidase_C2_calpain_cat"/>
</dbReference>
<accession>A0AA39LNQ9</accession>
<dbReference type="SUPFAM" id="SSF49562">
    <property type="entry name" value="C2 domain (Calcium/lipid-binding domain, CaLB)"/>
    <property type="match status" value="1"/>
</dbReference>
<dbReference type="InterPro" id="IPR022682">
    <property type="entry name" value="Calpain_domain_III"/>
</dbReference>
<name>A0AA39LNQ9_9BILA</name>
<comment type="similarity">
    <text evidence="2">Belongs to the patched family.</text>
</comment>
<dbReference type="Gene3D" id="2.60.120.380">
    <property type="match status" value="1"/>
</dbReference>
<keyword evidence="10" id="KW-0325">Glycoprotein</keyword>
<dbReference type="InterPro" id="IPR000008">
    <property type="entry name" value="C2_dom"/>
</dbReference>
<dbReference type="PROSITE" id="PS50156">
    <property type="entry name" value="SSD"/>
    <property type="match status" value="1"/>
</dbReference>
<dbReference type="Pfam" id="PF01067">
    <property type="entry name" value="Calpain_III"/>
    <property type="match status" value="1"/>
</dbReference>
<gene>
    <name evidence="17" type="ORF">QR680_017149</name>
</gene>
<dbReference type="InterPro" id="IPR051697">
    <property type="entry name" value="Patched_domain-protein"/>
</dbReference>
<dbReference type="InterPro" id="IPR035892">
    <property type="entry name" value="C2_domain_sf"/>
</dbReference>
<feature type="transmembrane region" description="Helical" evidence="14">
    <location>
        <begin position="1423"/>
        <end position="1445"/>
    </location>
</feature>
<feature type="transmembrane region" description="Helical" evidence="14">
    <location>
        <begin position="946"/>
        <end position="969"/>
    </location>
</feature>
<comment type="subcellular location">
    <subcellularLocation>
        <location evidence="1">Membrane</location>
        <topology evidence="1">Multi-pass membrane protein</topology>
    </subcellularLocation>
</comment>
<dbReference type="CDD" id="cd00214">
    <property type="entry name" value="Calpain_III"/>
    <property type="match status" value="1"/>
</dbReference>
<sequence length="1518" mass="171744">MTVSGSRRRFFASQNYRKLRAECRRKKSLFVDVAFPPTNQSLFLDTQRNSDIVWKRPWEISEDPHLFVEGASANDVTQGILGNCWFVSACSALTHNEAMLAKVIPDAEDQEWAPDRPYAGIFRFCFWRFGEWIEVVIDDLLPTKNGKLLFARSKTPNEFWSALLEKAFAKLYGCYENLVGGQLADALQDVSAGVAETINVSKFLGFEADATVSDHDGRLFQTLKQAFEHQALIVAAIAAKNKEDIEKSLDCGLVKGHAYAVTAVRFVDLDAKHGSYRFFSTVERQMMIRLQNPWGEKEWNGPWSDDSAEWEQVGDVQKKEMGITVDEDGEFWMPWDEFVRHFTDISVCQLFNTSMFSLHKRFHESVFFDEWTTNGVKSGAPGDRAGGCLNFSATFCCNPQYRFDVQKGDGGEVMVALTQKEVCEGSKVREPYVTIGMHVMKVENNRRHRIHQAVTPVATSDYAGSRSVYLHLTNLEPGRYVLIPTTFAPREQTHYMLRVFSPHHTNPKLLKKDAPAQGFFKCSQATNVTKISVVDAKLVFPREMCAYCVVVSEKEKSRTRSTDKAREWSWHEDFVFHRKTQRQTYVVELWEARHLKDRLVGRATLNALIDNDRRTVELDLQANGSKQRIGKITVKSCGIGGRPVVGHSSTSTMGVWVNPFGLLQDFLARVFYRYGLFVTRHPNPFILGPLLLTSVLSLGIFRMTVQDDLRFLYSPEHSPSRFEYRIHKEFSGDSTNKSYLAVAVESALPDGNLLREDVARDIVGLNRFVLKNLTLELGGETLVFGYDVCPALELCPLSNSIVEIFFDAFWNEKIRKDPRIQIDFPLMNFFENKLFLPTHFYGVTVGGPLGIEAIQMVHLIYEVPSHGAFTAEEVTRSLERSIRAHLEEQRLQLRSSMFSLAILKDEMQKNATYTFPFISLTILLLLSFTIGSCLTGDWITSKPIEALMGVLSSSLAIISAAGLMFWLGVPFVSQVTVMPFLALAIGVDDTYVMLGAWQDTKRSLPPEKRMALSLEEAGSAISVTSITSMLSFGIGALSSTPAISIFCRFIAVAILFDYFYQVTFFAAIMALGGVREAAGYHCVFVWRRMPKEEIFKAKQTNFISPTHDLFSNYIAPFLCHRATRIGLIAVYAAYIFGAFYGCSLLEPNLTPSRLLVDDSPLARYLYLAESKIWSEGVIGRVYVNNAPDFAAHPEMLETMLQMVADLESTQFSMGPNSTRFWLREFQNYRQFFWEEDERFYETLRAFLGISFNSQWKAFVEWAESPERPEKQFVHRFYFTTGFQLRDWNVRTSLLLKWRNITAHYPQFQALVFDENNFFSDQMLELKATTLNSLGTAIVAMMIVCILFIAESSIVFWVVCMMVSMDVGVAGYLSLWGADLDPTTVVNILMSIGLCIDFATHVGYRIYRSEFRDPDERMADALGAIGWPVVQGGTSTFLAIVVMMLVPSHVVRMFARTCVLVVATGLFHGVVLLPVIIRSFASRPVDDDDEEREAAEEPQKPTVLAVDGAEPTEDSLKCT</sequence>
<dbReference type="PRINTS" id="PR00704">
    <property type="entry name" value="CALPAIN"/>
</dbReference>
<dbReference type="GO" id="GO:0006508">
    <property type="term" value="P:proteolysis"/>
    <property type="evidence" value="ECO:0007669"/>
    <property type="project" value="UniProtKB-KW"/>
</dbReference>
<dbReference type="PANTHER" id="PTHR10796:SF105">
    <property type="entry name" value="SSD DOMAIN-CONTAINING PROTEIN"/>
    <property type="match status" value="1"/>
</dbReference>
<dbReference type="InterPro" id="IPR038765">
    <property type="entry name" value="Papain-like_cys_pep_sf"/>
</dbReference>
<feature type="transmembrane region" description="Helical" evidence="14">
    <location>
        <begin position="1017"/>
        <end position="1037"/>
    </location>
</feature>
<dbReference type="SUPFAM" id="SSF82866">
    <property type="entry name" value="Multidrug efflux transporter AcrB transmembrane domain"/>
    <property type="match status" value="2"/>
</dbReference>